<evidence type="ECO:0000256" key="1">
    <source>
        <dbReference type="SAM" id="MobiDB-lite"/>
    </source>
</evidence>
<reference evidence="3" key="1">
    <citation type="submission" date="2017-02" db="UniProtKB">
        <authorList>
            <consortium name="WormBaseParasite"/>
        </authorList>
    </citation>
    <scope>IDENTIFICATION</scope>
</reference>
<evidence type="ECO:0000313" key="2">
    <source>
        <dbReference type="Proteomes" id="UP000038045"/>
    </source>
</evidence>
<feature type="compositionally biased region" description="Basic and acidic residues" evidence="1">
    <location>
        <begin position="220"/>
        <end position="232"/>
    </location>
</feature>
<organism evidence="2 3">
    <name type="scientific">Parastrongyloides trichosuri</name>
    <name type="common">Possum-specific nematode worm</name>
    <dbReference type="NCBI Taxonomy" id="131310"/>
    <lineage>
        <taxon>Eukaryota</taxon>
        <taxon>Metazoa</taxon>
        <taxon>Ecdysozoa</taxon>
        <taxon>Nematoda</taxon>
        <taxon>Chromadorea</taxon>
        <taxon>Rhabditida</taxon>
        <taxon>Tylenchina</taxon>
        <taxon>Panagrolaimomorpha</taxon>
        <taxon>Strongyloidoidea</taxon>
        <taxon>Strongyloididae</taxon>
        <taxon>Parastrongyloides</taxon>
    </lineage>
</organism>
<feature type="region of interest" description="Disordered" evidence="1">
    <location>
        <begin position="127"/>
        <end position="147"/>
    </location>
</feature>
<accession>A0A0N4ZM82</accession>
<protein>
    <submittedName>
        <fullName evidence="3">LigA</fullName>
    </submittedName>
</protein>
<evidence type="ECO:0000313" key="3">
    <source>
        <dbReference type="WBParaSite" id="PTRK_0000965100.1"/>
    </source>
</evidence>
<dbReference type="WBParaSite" id="PTRK_0000965100.1">
    <property type="protein sequence ID" value="PTRK_0000965100.1"/>
    <property type="gene ID" value="PTRK_0000965100"/>
</dbReference>
<feature type="region of interest" description="Disordered" evidence="1">
    <location>
        <begin position="169"/>
        <end position="347"/>
    </location>
</feature>
<feature type="compositionally biased region" description="Low complexity" evidence="1">
    <location>
        <begin position="293"/>
        <end position="309"/>
    </location>
</feature>
<dbReference type="AlphaFoldDB" id="A0A0N4ZM82"/>
<feature type="compositionally biased region" description="Pro residues" evidence="1">
    <location>
        <begin position="246"/>
        <end position="257"/>
    </location>
</feature>
<proteinExistence type="predicted"/>
<dbReference type="Proteomes" id="UP000038045">
    <property type="component" value="Unplaced"/>
</dbReference>
<keyword evidence="2" id="KW-1185">Reference proteome</keyword>
<sequence>MRLHVEHGPLIFQQGLEALHERLLPRLVHRRDARIGELQADRGGRAHFGAIRQEGDPVGPLHPLRQRRVILIRPADQFLQAARAPGPLQGVDPVLDGQDRIGVDHHPVRQRPVKALLVGQAQHLGDRPLGPIAIQPRHRPRRQHHDADARLAAQRLLEAEGGHIQLVPRQVHRERRRGRVADGQPLAVVGDPVGVRHAHARGPAARPRAPSAPPAPASGDRARRSPRPDQSSHRPRPAPAARPASPTAPPRPRPYPSPGYRAAHSPRAGSAPPASASEHKRTAPLPPARGRRAPAGWSATPPATTPDAWPSDRRRTTGEQAWRQAWRSSASYPAWGGDLGSAQRPGV</sequence>
<feature type="compositionally biased region" description="Low complexity" evidence="1">
    <location>
        <begin position="258"/>
        <end position="276"/>
    </location>
</feature>
<name>A0A0N4ZM82_PARTI</name>